<gene>
    <name evidence="1" type="ORF">METZ01_LOCUS418655</name>
</gene>
<sequence length="23" mass="2647">MVILFLYSLGNTVLEDDDSDIHH</sequence>
<dbReference type="AlphaFoldDB" id="A0A382X6B6"/>
<evidence type="ECO:0000313" key="1">
    <source>
        <dbReference type="EMBL" id="SVD65801.1"/>
    </source>
</evidence>
<name>A0A382X6B6_9ZZZZ</name>
<dbReference type="EMBL" id="UINC01164777">
    <property type="protein sequence ID" value="SVD65801.1"/>
    <property type="molecule type" value="Genomic_DNA"/>
</dbReference>
<protein>
    <submittedName>
        <fullName evidence="1">Uncharacterized protein</fullName>
    </submittedName>
</protein>
<accession>A0A382X6B6</accession>
<organism evidence="1">
    <name type="scientific">marine metagenome</name>
    <dbReference type="NCBI Taxonomy" id="408172"/>
    <lineage>
        <taxon>unclassified sequences</taxon>
        <taxon>metagenomes</taxon>
        <taxon>ecological metagenomes</taxon>
    </lineage>
</organism>
<reference evidence="1" key="1">
    <citation type="submission" date="2018-05" db="EMBL/GenBank/DDBJ databases">
        <authorList>
            <person name="Lanie J.A."/>
            <person name="Ng W.-L."/>
            <person name="Kazmierczak K.M."/>
            <person name="Andrzejewski T.M."/>
            <person name="Davidsen T.M."/>
            <person name="Wayne K.J."/>
            <person name="Tettelin H."/>
            <person name="Glass J.I."/>
            <person name="Rusch D."/>
            <person name="Podicherti R."/>
            <person name="Tsui H.-C.T."/>
            <person name="Winkler M.E."/>
        </authorList>
    </citation>
    <scope>NUCLEOTIDE SEQUENCE</scope>
</reference>
<proteinExistence type="predicted"/>